<organism evidence="1">
    <name type="scientific">Rhizophora mucronata</name>
    <name type="common">Asiatic mangrove</name>
    <dbReference type="NCBI Taxonomy" id="61149"/>
    <lineage>
        <taxon>Eukaryota</taxon>
        <taxon>Viridiplantae</taxon>
        <taxon>Streptophyta</taxon>
        <taxon>Embryophyta</taxon>
        <taxon>Tracheophyta</taxon>
        <taxon>Spermatophyta</taxon>
        <taxon>Magnoliopsida</taxon>
        <taxon>eudicotyledons</taxon>
        <taxon>Gunneridae</taxon>
        <taxon>Pentapetalae</taxon>
        <taxon>rosids</taxon>
        <taxon>fabids</taxon>
        <taxon>Malpighiales</taxon>
        <taxon>Rhizophoraceae</taxon>
        <taxon>Rhizophora</taxon>
    </lineage>
</organism>
<evidence type="ECO:0000313" key="1">
    <source>
        <dbReference type="EMBL" id="MBX45696.1"/>
    </source>
</evidence>
<name>A0A2P2NT76_RHIMU</name>
<reference evidence="1" key="1">
    <citation type="submission" date="2018-02" db="EMBL/GenBank/DDBJ databases">
        <title>Rhizophora mucronata_Transcriptome.</title>
        <authorList>
            <person name="Meera S.P."/>
            <person name="Sreeshan A."/>
            <person name="Augustine A."/>
        </authorList>
    </citation>
    <scope>NUCLEOTIDE SEQUENCE</scope>
    <source>
        <tissue evidence="1">Leaf</tissue>
    </source>
</reference>
<protein>
    <submittedName>
        <fullName evidence="1">Uncharacterized protein</fullName>
    </submittedName>
</protein>
<sequence>MDHIYLLAQLKQVIQWGSSSWWVWESTY</sequence>
<accession>A0A2P2NT76</accession>
<dbReference type="EMBL" id="GGEC01065212">
    <property type="protein sequence ID" value="MBX45696.1"/>
    <property type="molecule type" value="Transcribed_RNA"/>
</dbReference>
<dbReference type="AlphaFoldDB" id="A0A2P2NT76"/>
<proteinExistence type="predicted"/>